<keyword evidence="4" id="KW-1185">Reference proteome</keyword>
<dbReference type="GO" id="GO:0046820">
    <property type="term" value="F:4-amino-4-deoxychorismate synthase activity"/>
    <property type="evidence" value="ECO:0007669"/>
    <property type="project" value="TreeGrafter"/>
</dbReference>
<keyword evidence="3" id="KW-0456">Lyase</keyword>
<evidence type="ECO:0000259" key="2">
    <source>
        <dbReference type="Pfam" id="PF00117"/>
    </source>
</evidence>
<dbReference type="GO" id="GO:0000162">
    <property type="term" value="P:L-tryptophan biosynthetic process"/>
    <property type="evidence" value="ECO:0007669"/>
    <property type="project" value="TreeGrafter"/>
</dbReference>
<dbReference type="GO" id="GO:0046654">
    <property type="term" value="P:tetrahydrofolate biosynthetic process"/>
    <property type="evidence" value="ECO:0007669"/>
    <property type="project" value="TreeGrafter"/>
</dbReference>
<dbReference type="NCBIfam" id="TIGR00566">
    <property type="entry name" value="trpG_papA"/>
    <property type="match status" value="1"/>
</dbReference>
<dbReference type="GO" id="GO:0005829">
    <property type="term" value="C:cytosol"/>
    <property type="evidence" value="ECO:0007669"/>
    <property type="project" value="TreeGrafter"/>
</dbReference>
<dbReference type="InterPro" id="IPR029062">
    <property type="entry name" value="Class_I_gatase-like"/>
</dbReference>
<dbReference type="SUPFAM" id="SSF52317">
    <property type="entry name" value="Class I glutamine amidotransferase-like"/>
    <property type="match status" value="1"/>
</dbReference>
<dbReference type="CDD" id="cd01743">
    <property type="entry name" value="GATase1_Anthranilate_Synthase"/>
    <property type="match status" value="1"/>
</dbReference>
<comment type="caution">
    <text evidence="3">The sequence shown here is derived from an EMBL/GenBank/DDBJ whole genome shotgun (WGS) entry which is preliminary data.</text>
</comment>
<sequence>MSNNESLLPSVLIIDNYDSFTFNLARYFEELGANVRVIKNDDLTLAEIKQLAFSHLVISPGPCTPNESGVCLDAIAYFAGRKPLLGVCLGHQAIGQVFGAKVVRAKNIKHGKTSSIQIVQDSVIFKGLESPFVATRYHSLILEHASLPEMFEITAVCEESDDTEIMGIEHKTLPVYGVQFHPESLLTTAGHQILNNFLKQ</sequence>
<dbReference type="GO" id="GO:0004049">
    <property type="term" value="F:anthranilate synthase activity"/>
    <property type="evidence" value="ECO:0007669"/>
    <property type="project" value="UniProtKB-EC"/>
</dbReference>
<dbReference type="PROSITE" id="PS51273">
    <property type="entry name" value="GATASE_TYPE_1"/>
    <property type="match status" value="1"/>
</dbReference>
<protein>
    <submittedName>
        <fullName evidence="3">Aminodeoxychorismate/anthranilate synthase component II</fullName>
        <ecNumber evidence="3">4.1.3.27</ecNumber>
    </submittedName>
</protein>
<dbReference type="InterPro" id="IPR050472">
    <property type="entry name" value="Anth_synth/Amidotransfase"/>
</dbReference>
<accession>A0AAW8R2L1</accession>
<dbReference type="FunFam" id="3.40.50.880:FF:000003">
    <property type="entry name" value="Anthranilate synthase component II"/>
    <property type="match status" value="1"/>
</dbReference>
<dbReference type="AlphaFoldDB" id="A0AAW8R2L1"/>
<organism evidence="3 4">
    <name type="scientific">Brumicola blandensis</name>
    <dbReference type="NCBI Taxonomy" id="3075611"/>
    <lineage>
        <taxon>Bacteria</taxon>
        <taxon>Pseudomonadati</taxon>
        <taxon>Pseudomonadota</taxon>
        <taxon>Gammaproteobacteria</taxon>
        <taxon>Alteromonadales</taxon>
        <taxon>Alteromonadaceae</taxon>
        <taxon>Brumicola</taxon>
    </lineage>
</organism>
<evidence type="ECO:0000313" key="3">
    <source>
        <dbReference type="EMBL" id="MDT0582325.1"/>
    </source>
</evidence>
<dbReference type="InterPro" id="IPR017926">
    <property type="entry name" value="GATASE"/>
</dbReference>
<dbReference type="Proteomes" id="UP001249020">
    <property type="component" value="Unassembled WGS sequence"/>
</dbReference>
<dbReference type="Gene3D" id="3.40.50.880">
    <property type="match status" value="1"/>
</dbReference>
<feature type="domain" description="Glutamine amidotransferase" evidence="2">
    <location>
        <begin position="12"/>
        <end position="199"/>
    </location>
</feature>
<dbReference type="PRINTS" id="PR00097">
    <property type="entry name" value="ANTSNTHASEII"/>
</dbReference>
<dbReference type="PANTHER" id="PTHR43418:SF4">
    <property type="entry name" value="MULTIFUNCTIONAL TRYPTOPHAN BIOSYNTHESIS PROTEIN"/>
    <property type="match status" value="1"/>
</dbReference>
<dbReference type="Pfam" id="PF00117">
    <property type="entry name" value="GATase"/>
    <property type="match status" value="1"/>
</dbReference>
<dbReference type="PANTHER" id="PTHR43418">
    <property type="entry name" value="MULTIFUNCTIONAL TRYPTOPHAN BIOSYNTHESIS PROTEIN-RELATED"/>
    <property type="match status" value="1"/>
</dbReference>
<dbReference type="RefSeq" id="WP_311361090.1">
    <property type="nucleotide sequence ID" value="NZ_JAVRIE010000002.1"/>
</dbReference>
<gene>
    <name evidence="3" type="ORF">RM544_07225</name>
</gene>
<keyword evidence="1" id="KW-0315">Glutamine amidotransferase</keyword>
<dbReference type="EC" id="4.1.3.27" evidence="3"/>
<dbReference type="PRINTS" id="PR00096">
    <property type="entry name" value="GATASE"/>
</dbReference>
<proteinExistence type="predicted"/>
<dbReference type="InterPro" id="IPR006221">
    <property type="entry name" value="TrpG/PapA_dom"/>
</dbReference>
<name>A0AAW8R2L1_9ALTE</name>
<evidence type="ECO:0000256" key="1">
    <source>
        <dbReference type="ARBA" id="ARBA00022962"/>
    </source>
</evidence>
<dbReference type="EMBL" id="JAVRIE010000002">
    <property type="protein sequence ID" value="MDT0582325.1"/>
    <property type="molecule type" value="Genomic_DNA"/>
</dbReference>
<evidence type="ECO:0000313" key="4">
    <source>
        <dbReference type="Proteomes" id="UP001249020"/>
    </source>
</evidence>
<reference evidence="3 4" key="1">
    <citation type="submission" date="2023-09" db="EMBL/GenBank/DDBJ databases">
        <authorList>
            <person name="Rey-Velasco X."/>
        </authorList>
    </citation>
    <scope>NUCLEOTIDE SEQUENCE [LARGE SCALE GENOMIC DNA]</scope>
    <source>
        <strain evidence="3 4">W409</strain>
    </source>
</reference>